<dbReference type="EMBL" id="BGPR01100264">
    <property type="protein sequence ID" value="GBM55557.1"/>
    <property type="molecule type" value="Genomic_DNA"/>
</dbReference>
<dbReference type="Proteomes" id="UP000499080">
    <property type="component" value="Unassembled WGS sequence"/>
</dbReference>
<protein>
    <submittedName>
        <fullName evidence="1">Uncharacterized protein</fullName>
    </submittedName>
</protein>
<organism evidence="1 3">
    <name type="scientific">Araneus ventricosus</name>
    <name type="common">Orbweaver spider</name>
    <name type="synonym">Epeira ventricosa</name>
    <dbReference type="NCBI Taxonomy" id="182803"/>
    <lineage>
        <taxon>Eukaryota</taxon>
        <taxon>Metazoa</taxon>
        <taxon>Ecdysozoa</taxon>
        <taxon>Arthropoda</taxon>
        <taxon>Chelicerata</taxon>
        <taxon>Arachnida</taxon>
        <taxon>Araneae</taxon>
        <taxon>Araneomorphae</taxon>
        <taxon>Entelegynae</taxon>
        <taxon>Araneoidea</taxon>
        <taxon>Araneidae</taxon>
        <taxon>Araneus</taxon>
    </lineage>
</organism>
<proteinExistence type="predicted"/>
<evidence type="ECO:0000313" key="3">
    <source>
        <dbReference type="Proteomes" id="UP000499080"/>
    </source>
</evidence>
<comment type="caution">
    <text evidence="1">The sequence shown here is derived from an EMBL/GenBank/DDBJ whole genome shotgun (WGS) entry which is preliminary data.</text>
</comment>
<accession>A0A4Y2GP86</accession>
<name>A0A4Y2GP86_ARAVE</name>
<keyword evidence="3" id="KW-1185">Reference proteome</keyword>
<gene>
    <name evidence="2" type="ORF">AVEN_156847_1</name>
    <name evidence="1" type="ORF">AVEN_196955_1</name>
</gene>
<dbReference type="EMBL" id="BGPR01100253">
    <property type="protein sequence ID" value="GBM55520.1"/>
    <property type="molecule type" value="Genomic_DNA"/>
</dbReference>
<evidence type="ECO:0000313" key="2">
    <source>
        <dbReference type="EMBL" id="GBM55557.1"/>
    </source>
</evidence>
<dbReference type="AlphaFoldDB" id="A0A4Y2GP86"/>
<evidence type="ECO:0000313" key="1">
    <source>
        <dbReference type="EMBL" id="GBM55520.1"/>
    </source>
</evidence>
<sequence length="114" mass="13135">MGRKHTEHAYERCRISVTKPLHSPHVTVWCGFTKSFLVGRFFFDERLSVLFCWKNCPAIGKHYFRLLCGHFLSALQETDVLSARTFMHGAASPHIVRSVKTYFLRGFGDSRVIS</sequence>
<reference evidence="1 3" key="1">
    <citation type="journal article" date="2019" name="Sci. Rep.">
        <title>Orb-weaving spider Araneus ventricosus genome elucidates the spidroin gene catalogue.</title>
        <authorList>
            <person name="Kono N."/>
            <person name="Nakamura H."/>
            <person name="Ohtoshi R."/>
            <person name="Moran D.A.P."/>
            <person name="Shinohara A."/>
            <person name="Yoshida Y."/>
            <person name="Fujiwara M."/>
            <person name="Mori M."/>
            <person name="Tomita M."/>
            <person name="Arakawa K."/>
        </authorList>
    </citation>
    <scope>NUCLEOTIDE SEQUENCE [LARGE SCALE GENOMIC DNA]</scope>
</reference>
<dbReference type="OrthoDB" id="8195099at2759"/>